<dbReference type="Pfam" id="PF00144">
    <property type="entry name" value="Beta-lactamase"/>
    <property type="match status" value="1"/>
</dbReference>
<keyword evidence="3" id="KW-1185">Reference proteome</keyword>
<dbReference type="InterPro" id="IPR012338">
    <property type="entry name" value="Beta-lactam/transpept-like"/>
</dbReference>
<protein>
    <recommendedName>
        <fullName evidence="1">Beta-lactamase-related domain-containing protein</fullName>
    </recommendedName>
</protein>
<feature type="domain" description="Beta-lactamase-related" evidence="1">
    <location>
        <begin position="79"/>
        <end position="438"/>
    </location>
</feature>
<dbReference type="Pfam" id="PF01527">
    <property type="entry name" value="HTH_Tnp_1"/>
    <property type="match status" value="1"/>
</dbReference>
<dbReference type="InterPro" id="IPR002514">
    <property type="entry name" value="Transposase_8"/>
</dbReference>
<comment type="caution">
    <text evidence="2">The sequence shown here is derived from an EMBL/GenBank/DDBJ whole genome shotgun (WGS) entry which is preliminary data.</text>
</comment>
<dbReference type="AlphaFoldDB" id="A0A0R3LSL9"/>
<accession>A0A0R3LSL9</accession>
<dbReference type="STRING" id="280332.CQ12_25250"/>
<dbReference type="EMBL" id="LLXZ01000096">
    <property type="protein sequence ID" value="KRR07910.1"/>
    <property type="molecule type" value="Genomic_DNA"/>
</dbReference>
<dbReference type="Proteomes" id="UP000050863">
    <property type="component" value="Unassembled WGS sequence"/>
</dbReference>
<dbReference type="GO" id="GO:0006313">
    <property type="term" value="P:DNA transposition"/>
    <property type="evidence" value="ECO:0007669"/>
    <property type="project" value="InterPro"/>
</dbReference>
<dbReference type="InterPro" id="IPR001466">
    <property type="entry name" value="Beta-lactam-related"/>
</dbReference>
<dbReference type="GO" id="GO:0004803">
    <property type="term" value="F:transposase activity"/>
    <property type="evidence" value="ECO:0007669"/>
    <property type="project" value="InterPro"/>
</dbReference>
<gene>
    <name evidence="2" type="ORF">CQ12_25250</name>
</gene>
<dbReference type="PANTHER" id="PTHR43283">
    <property type="entry name" value="BETA-LACTAMASE-RELATED"/>
    <property type="match status" value="1"/>
</dbReference>
<name>A0A0R3LSL9_9BRAD</name>
<dbReference type="GO" id="GO:0003677">
    <property type="term" value="F:DNA binding"/>
    <property type="evidence" value="ECO:0007669"/>
    <property type="project" value="InterPro"/>
</dbReference>
<proteinExistence type="predicted"/>
<reference evidence="2 3" key="1">
    <citation type="submission" date="2014-03" db="EMBL/GenBank/DDBJ databases">
        <title>Bradyrhizobium valentinum sp. nov., isolated from effective nodules of Lupinus mariae-josephae, a lupine endemic of basic-lime soils in Eastern Spain.</title>
        <authorList>
            <person name="Duran D."/>
            <person name="Rey L."/>
            <person name="Navarro A."/>
            <person name="Busquets A."/>
            <person name="Imperial J."/>
            <person name="Ruiz-Argueso T."/>
        </authorList>
    </citation>
    <scope>NUCLEOTIDE SEQUENCE [LARGE SCALE GENOMIC DNA]</scope>
    <source>
        <strain evidence="2 3">PAC68</strain>
    </source>
</reference>
<evidence type="ECO:0000259" key="1">
    <source>
        <dbReference type="Pfam" id="PF00144"/>
    </source>
</evidence>
<organism evidence="2 3">
    <name type="scientific">Bradyrhizobium jicamae</name>
    <dbReference type="NCBI Taxonomy" id="280332"/>
    <lineage>
        <taxon>Bacteria</taxon>
        <taxon>Pseudomonadati</taxon>
        <taxon>Pseudomonadota</taxon>
        <taxon>Alphaproteobacteria</taxon>
        <taxon>Hyphomicrobiales</taxon>
        <taxon>Nitrobacteraceae</taxon>
        <taxon>Bradyrhizobium</taxon>
    </lineage>
</organism>
<dbReference type="PANTHER" id="PTHR43283:SF3">
    <property type="entry name" value="BETA-LACTAMASE FAMILY PROTEIN (AFU_ORTHOLOGUE AFUA_5G07500)"/>
    <property type="match status" value="1"/>
</dbReference>
<dbReference type="Gene3D" id="3.40.710.10">
    <property type="entry name" value="DD-peptidase/beta-lactamase superfamily"/>
    <property type="match status" value="1"/>
</dbReference>
<evidence type="ECO:0000313" key="3">
    <source>
        <dbReference type="Proteomes" id="UP000050863"/>
    </source>
</evidence>
<evidence type="ECO:0000313" key="2">
    <source>
        <dbReference type="EMBL" id="KRR07910.1"/>
    </source>
</evidence>
<sequence>MPAGLTGLKFALAQDNDQSMKRNRFSEGQIIESLKEHEAGVSEPDRCRKHVVSDNSIHTWPSAQPEAVGVSPERLSRIRAVLQQEVDAERMPGAVVMITRRGNLIYSEAVGFLDKAAGKPMTEDAIFRLCSMTKPLASVGAMMLVEEGKVQLNDHVSKFLPELAKMDVLATDKDGKTTREPAKRRMTIHDLFRHTAGLTYGKFSKIPEIKAAYTETNLLIEPSRLITPEQFTAGIAKAPLVREPGTTFEYGLAVDVLGHVVEAVSGQRLSAFLDERLFRPLKMADTGFKVPQANWTRIAEPLRKEEQFLDMKIDPSNDLAGEGGVSTAADYLRFCQMMLNGGTLDGRRYLSPTTVKLMTSDHLGNRPGVPASPGISLMGLDGYTFGLGFLVRQGPGLAGVPGSEGEYMLAGYGGTFFWIDPTEQLAVVFMAQTPGSTRTYYYRMIKALVAQALGN</sequence>
<dbReference type="SUPFAM" id="SSF56601">
    <property type="entry name" value="beta-lactamase/transpeptidase-like"/>
    <property type="match status" value="1"/>
</dbReference>
<dbReference type="InterPro" id="IPR050789">
    <property type="entry name" value="Diverse_Enzym_Activities"/>
</dbReference>